<feature type="transmembrane region" description="Helical" evidence="1">
    <location>
        <begin position="12"/>
        <end position="30"/>
    </location>
</feature>
<gene>
    <name evidence="2" type="ORF">FSB75_04690</name>
</gene>
<dbReference type="AlphaFoldDB" id="A0A5B8UGK5"/>
<keyword evidence="1" id="KW-0472">Membrane</keyword>
<dbReference type="EMBL" id="CP042433">
    <property type="protein sequence ID" value="QEC55230.1"/>
    <property type="molecule type" value="Genomic_DNA"/>
</dbReference>
<reference evidence="2 3" key="1">
    <citation type="journal article" date="2015" name="Int. J. Syst. Evol. Microbiol.">
        <title>Flavisolibacter ginsenosidimutans sp. nov., with ginsenoside-converting activity isolated from soil used for cultivating ginseng.</title>
        <authorList>
            <person name="Zhao Y."/>
            <person name="Liu Q."/>
            <person name="Kang M.S."/>
            <person name="Jin F."/>
            <person name="Yu H."/>
            <person name="Im W.T."/>
        </authorList>
    </citation>
    <scope>NUCLEOTIDE SEQUENCE [LARGE SCALE GENOMIC DNA]</scope>
    <source>
        <strain evidence="2 3">Gsoil 636</strain>
    </source>
</reference>
<feature type="transmembrane region" description="Helical" evidence="1">
    <location>
        <begin position="42"/>
        <end position="60"/>
    </location>
</feature>
<feature type="transmembrane region" description="Helical" evidence="1">
    <location>
        <begin position="72"/>
        <end position="92"/>
    </location>
</feature>
<keyword evidence="1" id="KW-1133">Transmembrane helix</keyword>
<keyword evidence="3" id="KW-1185">Reference proteome</keyword>
<organism evidence="2 3">
    <name type="scientific">Flavisolibacter ginsenosidimutans</name>
    <dbReference type="NCBI Taxonomy" id="661481"/>
    <lineage>
        <taxon>Bacteria</taxon>
        <taxon>Pseudomonadati</taxon>
        <taxon>Bacteroidota</taxon>
        <taxon>Chitinophagia</taxon>
        <taxon>Chitinophagales</taxon>
        <taxon>Chitinophagaceae</taxon>
        <taxon>Flavisolibacter</taxon>
    </lineage>
</organism>
<feature type="transmembrane region" description="Helical" evidence="1">
    <location>
        <begin position="99"/>
        <end position="116"/>
    </location>
</feature>
<feature type="transmembrane region" description="Helical" evidence="1">
    <location>
        <begin position="136"/>
        <end position="157"/>
    </location>
</feature>
<keyword evidence="1" id="KW-0812">Transmembrane</keyword>
<sequence>MNEILGANNTLFDYALVVLIYFLLFLFIRYPKPIVELNYKATFLFLSLFWALLMFGGNYLGYRVGMMAFLPWLDNALHSFVWVGICLCWLYYCTYERPVLEQFIFFAFLSFIVKVAEKMILGTWSMDSYLGIKSPYAYIIAMSLIDGFYPVLSGWIVKSLAKNSTFGVYAVGT</sequence>
<dbReference type="OrthoDB" id="9829571at2"/>
<evidence type="ECO:0000313" key="2">
    <source>
        <dbReference type="EMBL" id="QEC55230.1"/>
    </source>
</evidence>
<accession>A0A5B8UGK5</accession>
<proteinExistence type="predicted"/>
<evidence type="ECO:0000256" key="1">
    <source>
        <dbReference type="SAM" id="Phobius"/>
    </source>
</evidence>
<dbReference type="KEGG" id="fgg:FSB75_04690"/>
<dbReference type="RefSeq" id="WP_146783514.1">
    <property type="nucleotide sequence ID" value="NZ_BAABIO010000006.1"/>
</dbReference>
<protein>
    <submittedName>
        <fullName evidence="2">Uncharacterized protein</fullName>
    </submittedName>
</protein>
<dbReference type="Proteomes" id="UP000321204">
    <property type="component" value="Chromosome"/>
</dbReference>
<evidence type="ECO:0000313" key="3">
    <source>
        <dbReference type="Proteomes" id="UP000321204"/>
    </source>
</evidence>
<name>A0A5B8UGK5_9BACT</name>